<dbReference type="SUPFAM" id="SSF56112">
    <property type="entry name" value="Protein kinase-like (PK-like)"/>
    <property type="match status" value="1"/>
</dbReference>
<accession>A0ABQ6WU60</accession>
<proteinExistence type="inferred from homology"/>
<dbReference type="PANTHER" id="PTHR36091:SF1">
    <property type="entry name" value="ALTERED INHERITANCE OF MITOCHONDRIA PROTEIN 9, MITOCHONDRIAL"/>
    <property type="match status" value="1"/>
</dbReference>
<dbReference type="EMBL" id="ML735707">
    <property type="protein sequence ID" value="KAE8420643.1"/>
    <property type="molecule type" value="Genomic_DNA"/>
</dbReference>
<dbReference type="Proteomes" id="UP000325395">
    <property type="component" value="Unassembled WGS sequence"/>
</dbReference>
<dbReference type="InterPro" id="IPR011009">
    <property type="entry name" value="Kinase-like_dom_sf"/>
</dbReference>
<gene>
    <name evidence="7" type="ORF">BDV36DRAFT_281318</name>
</gene>
<dbReference type="InterPro" id="IPR051035">
    <property type="entry name" value="Mito_inheritance_9"/>
</dbReference>
<evidence type="ECO:0000256" key="4">
    <source>
        <dbReference type="ARBA" id="ARBA00022946"/>
    </source>
</evidence>
<evidence type="ECO:0000256" key="6">
    <source>
        <dbReference type="ARBA" id="ARBA00031849"/>
    </source>
</evidence>
<evidence type="ECO:0000313" key="8">
    <source>
        <dbReference type="Proteomes" id="UP000325395"/>
    </source>
</evidence>
<protein>
    <recommendedName>
        <fullName evidence="3">Altered inheritance of mitochondria protein 9, mitochondrial</fullName>
    </recommendedName>
    <alternativeName>
        <fullName evidence="6">Found in mitochondrial proteome protein 29</fullName>
    </alternativeName>
</protein>
<dbReference type="PANTHER" id="PTHR36091">
    <property type="entry name" value="ALTERED INHERITANCE OF MITOCHONDRIA PROTEIN 9, MITOCHONDRIAL"/>
    <property type="match status" value="1"/>
</dbReference>
<keyword evidence="4" id="KW-0809">Transit peptide</keyword>
<evidence type="ECO:0000256" key="2">
    <source>
        <dbReference type="ARBA" id="ARBA00005543"/>
    </source>
</evidence>
<evidence type="ECO:0000256" key="5">
    <source>
        <dbReference type="ARBA" id="ARBA00023128"/>
    </source>
</evidence>
<name>A0ABQ6WU60_9EURO</name>
<comment type="subcellular location">
    <subcellularLocation>
        <location evidence="1">Mitochondrion</location>
    </subcellularLocation>
</comment>
<sequence length="444" mass="49730">MRCCRRRATGLINDLWYSIFQFTSGRWLWAEKKQLAARYVAFTVEALCSVAAQSVWATSSIDVTKLTEGDFNKALLLTMNDGKEVIAKVLNLNAGHPYFTTASEIAGIQFVRNVLHIPAPKVFAWCSNASESPKSQIVTQLATFGKALASKPFPGYGSLYFAEDGACGDNFVVSPTTNRKYLDDERGTLTLYHGPSTVEEYFIVNAQRENESILYLGASPQLQGLFNGPGQYQSSKAARLRALGCYTQVAKYLLPQNKATHRPVLWHSDLHTDNIFVDPEEPTRITVKKLHADQSLYVFYEIELLKQCRDADNALRLRDTLVSQIAALSGSLFTDGEPIVLGCLMQVVDRWAEIVGQDTEGRPLVLCPNSFTEEKRSRQREDQAKWEGGVILMDGILDQLGTYHYGARKQLVLDVQGRLFMQVATTDDERSLWSKAWPFSVSDK</sequence>
<comment type="similarity">
    <text evidence="2">Belongs to the AIM9 family.</text>
</comment>
<reference evidence="7 8" key="1">
    <citation type="submission" date="2019-04" db="EMBL/GenBank/DDBJ databases">
        <authorList>
            <consortium name="DOE Joint Genome Institute"/>
            <person name="Mondo S."/>
            <person name="Kjaerbolling I."/>
            <person name="Vesth T."/>
            <person name="Frisvad J.C."/>
            <person name="Nybo J.L."/>
            <person name="Theobald S."/>
            <person name="Kildgaard S."/>
            <person name="Isbrandt T."/>
            <person name="Kuo A."/>
            <person name="Sato A."/>
            <person name="Lyhne E.K."/>
            <person name="Kogle M.E."/>
            <person name="Wiebenga A."/>
            <person name="Kun R.S."/>
            <person name="Lubbers R.J."/>
            <person name="Makela M.R."/>
            <person name="Barry K."/>
            <person name="Chovatia M."/>
            <person name="Clum A."/>
            <person name="Daum C."/>
            <person name="Haridas S."/>
            <person name="He G."/>
            <person name="LaButti K."/>
            <person name="Lipzen A."/>
            <person name="Riley R."/>
            <person name="Salamov A."/>
            <person name="Simmons B.A."/>
            <person name="Magnuson J.K."/>
            <person name="Henrissat B."/>
            <person name="Mortensen U.H."/>
            <person name="Larsen T.O."/>
            <person name="Devries R.P."/>
            <person name="Grigoriev I.V."/>
            <person name="Machida M."/>
            <person name="Baker S.E."/>
            <person name="Andersen M.R."/>
            <person name="Cantor M.N."/>
            <person name="Hua S.X."/>
        </authorList>
    </citation>
    <scope>NUCLEOTIDE SEQUENCE [LARGE SCALE GENOMIC DNA]</scope>
    <source>
        <strain evidence="7 8">CBS 117616</strain>
    </source>
</reference>
<evidence type="ECO:0000256" key="3">
    <source>
        <dbReference type="ARBA" id="ARBA00016197"/>
    </source>
</evidence>
<evidence type="ECO:0000256" key="1">
    <source>
        <dbReference type="ARBA" id="ARBA00004173"/>
    </source>
</evidence>
<organism evidence="7 8">
    <name type="scientific">Aspergillus pseudocaelatus</name>
    <dbReference type="NCBI Taxonomy" id="1825620"/>
    <lineage>
        <taxon>Eukaryota</taxon>
        <taxon>Fungi</taxon>
        <taxon>Dikarya</taxon>
        <taxon>Ascomycota</taxon>
        <taxon>Pezizomycotina</taxon>
        <taxon>Eurotiomycetes</taxon>
        <taxon>Eurotiomycetidae</taxon>
        <taxon>Eurotiales</taxon>
        <taxon>Aspergillaceae</taxon>
        <taxon>Aspergillus</taxon>
        <taxon>Aspergillus subgen. Circumdati</taxon>
    </lineage>
</organism>
<keyword evidence="8" id="KW-1185">Reference proteome</keyword>
<keyword evidence="5" id="KW-0496">Mitochondrion</keyword>
<evidence type="ECO:0000313" key="7">
    <source>
        <dbReference type="EMBL" id="KAE8420643.1"/>
    </source>
</evidence>